<name>A0ABY8PP27_9BACT</name>
<organism evidence="1 2">
    <name type="scientific">Marinitoga aeolica</name>
    <dbReference type="NCBI Taxonomy" id="2809031"/>
    <lineage>
        <taxon>Bacteria</taxon>
        <taxon>Thermotogati</taxon>
        <taxon>Thermotogota</taxon>
        <taxon>Thermotogae</taxon>
        <taxon>Petrotogales</taxon>
        <taxon>Petrotogaceae</taxon>
        <taxon>Marinitoga</taxon>
    </lineage>
</organism>
<evidence type="ECO:0000313" key="1">
    <source>
        <dbReference type="EMBL" id="WGS64377.1"/>
    </source>
</evidence>
<proteinExistence type="predicted"/>
<evidence type="ECO:0000313" key="2">
    <source>
        <dbReference type="Proteomes" id="UP001232493"/>
    </source>
</evidence>
<gene>
    <name evidence="1" type="ORF">JRV97_08345</name>
</gene>
<evidence type="ECO:0008006" key="3">
    <source>
        <dbReference type="Google" id="ProtNLM"/>
    </source>
</evidence>
<dbReference type="EMBL" id="CP069362">
    <property type="protein sequence ID" value="WGS64377.1"/>
    <property type="molecule type" value="Genomic_DNA"/>
</dbReference>
<dbReference type="Proteomes" id="UP001232493">
    <property type="component" value="Chromosome"/>
</dbReference>
<accession>A0ABY8PP27</accession>
<dbReference type="RefSeq" id="WP_280997988.1">
    <property type="nucleotide sequence ID" value="NZ_CP069362.1"/>
</dbReference>
<reference evidence="1 2" key="1">
    <citation type="submission" date="2021-02" db="EMBL/GenBank/DDBJ databases">
        <title>Characterization of Marinitoga sp. nov. str. BP5-C20A.</title>
        <authorList>
            <person name="Erauso G."/>
            <person name="Postec A."/>
        </authorList>
    </citation>
    <scope>NUCLEOTIDE SEQUENCE [LARGE SCALE GENOMIC DNA]</scope>
    <source>
        <strain evidence="1 2">BP5-C20A</strain>
    </source>
</reference>
<sequence length="424" mass="49904">MKKFLLFIFLLILFIFQSCSIFNTDFKKNSFDKIVKNNKKFNVSIKNNKFIVSKRFRIPFKVYALNTYSSTPSEVIDKIKILPETKNATIKIYKNYLDFSNFTTAGTYTVLFYHSKISTSLTLTLFPDKPEKLNIETPENIFFASEKVKIPFKLYYTDQYGNKILNSFDNISIFPYVKNTIKKIDNENYELELYNITKPGKYIFTLQINNLFKKNISFKIISGSPNSINFEKNTIYLATYYDDTSHFPPKNAVVKYTLLDKFGNITKLYNLKYKIISENILNPKINIKNNNIEIISNVYPGKYKIEFYYNDKKLNGTLEINIISIPRKIIFIDKDINNSIYLSFAIQDGNTNFANNIIINKIIIRTNKTQILINDKLNKYLKRKDNIFILDHFPLNDYSSNIEITFYISSKIFNYTKKITEKLY</sequence>
<dbReference type="PROSITE" id="PS51257">
    <property type="entry name" value="PROKAR_LIPOPROTEIN"/>
    <property type="match status" value="1"/>
</dbReference>
<keyword evidence="2" id="KW-1185">Reference proteome</keyword>
<protein>
    <recommendedName>
        <fullName evidence="3">Ig-like domain-containing protein</fullName>
    </recommendedName>
</protein>